<evidence type="ECO:0000256" key="3">
    <source>
        <dbReference type="ARBA" id="ARBA00023155"/>
    </source>
</evidence>
<dbReference type="OrthoDB" id="2109411at2759"/>
<proteinExistence type="predicted"/>
<dbReference type="GO" id="GO:0000978">
    <property type="term" value="F:RNA polymerase II cis-regulatory region sequence-specific DNA binding"/>
    <property type="evidence" value="ECO:0007669"/>
    <property type="project" value="TreeGrafter"/>
</dbReference>
<evidence type="ECO:0000256" key="6">
    <source>
        <dbReference type="RuleBase" id="RU000682"/>
    </source>
</evidence>
<name>A0A2U9R0R5_PICKU</name>
<dbReference type="GeneID" id="40382658"/>
<dbReference type="GO" id="GO:0006357">
    <property type="term" value="P:regulation of transcription by RNA polymerase II"/>
    <property type="evidence" value="ECO:0007669"/>
    <property type="project" value="TreeGrafter"/>
</dbReference>
<dbReference type="KEGG" id="pkz:C5L36_0B01580"/>
<dbReference type="RefSeq" id="XP_029320370.1">
    <property type="nucleotide sequence ID" value="XM_029464511.1"/>
</dbReference>
<dbReference type="PANTHER" id="PTHR24324:SF5">
    <property type="entry name" value="HEMATOPOIETICALLY-EXPRESSED HOMEOBOX PROTEIN HHEX"/>
    <property type="match status" value="1"/>
</dbReference>
<dbReference type="CDD" id="cd00086">
    <property type="entry name" value="homeodomain"/>
    <property type="match status" value="1"/>
</dbReference>
<dbReference type="Gene3D" id="1.10.10.60">
    <property type="entry name" value="Homeodomain-like"/>
    <property type="match status" value="1"/>
</dbReference>
<dbReference type="GO" id="GO:0005634">
    <property type="term" value="C:nucleus"/>
    <property type="evidence" value="ECO:0007669"/>
    <property type="project" value="UniProtKB-SubCell"/>
</dbReference>
<reference evidence="9 10" key="1">
    <citation type="submission" date="2018-06" db="EMBL/GenBank/DDBJ databases">
        <title>Population genomics shows no distinction between pathogenic Candida krusei and environmental Pichia kudriavzevii: One species, four names.</title>
        <authorList>
            <person name="Douglass A.P."/>
            <person name="Offei B."/>
            <person name="Braun-Galleani S."/>
            <person name="Coughlan A.Y."/>
            <person name="Martos A."/>
            <person name="Ortiz-Merino R.A."/>
            <person name="Byrne K.P."/>
            <person name="Wolfe K.H."/>
        </authorList>
    </citation>
    <scope>NUCLEOTIDE SEQUENCE [LARGE SCALE GENOMIC DNA]</scope>
    <source>
        <strain evidence="9 10">CBS573</strain>
    </source>
</reference>
<dbReference type="EMBL" id="CP028774">
    <property type="protein sequence ID" value="AWU74893.1"/>
    <property type="molecule type" value="Genomic_DNA"/>
</dbReference>
<dbReference type="InterPro" id="IPR001356">
    <property type="entry name" value="HD"/>
</dbReference>
<keyword evidence="10" id="KW-1185">Reference proteome</keyword>
<evidence type="ECO:0000313" key="10">
    <source>
        <dbReference type="Proteomes" id="UP000249293"/>
    </source>
</evidence>
<evidence type="ECO:0000256" key="1">
    <source>
        <dbReference type="ARBA" id="ARBA00004123"/>
    </source>
</evidence>
<evidence type="ECO:0000256" key="4">
    <source>
        <dbReference type="ARBA" id="ARBA00023242"/>
    </source>
</evidence>
<dbReference type="InterPro" id="IPR009057">
    <property type="entry name" value="Homeodomain-like_sf"/>
</dbReference>
<dbReference type="VEuPathDB" id="FungiDB:C5L36_0B01580"/>
<evidence type="ECO:0000259" key="8">
    <source>
        <dbReference type="PROSITE" id="PS50071"/>
    </source>
</evidence>
<feature type="region of interest" description="Disordered" evidence="7">
    <location>
        <begin position="201"/>
        <end position="221"/>
    </location>
</feature>
<gene>
    <name evidence="9" type="ORF">C5L36_0B01580</name>
</gene>
<comment type="subcellular location">
    <subcellularLocation>
        <location evidence="1 5 6">Nucleus</location>
    </subcellularLocation>
</comment>
<dbReference type="GO" id="GO:0030154">
    <property type="term" value="P:cell differentiation"/>
    <property type="evidence" value="ECO:0007669"/>
    <property type="project" value="TreeGrafter"/>
</dbReference>
<dbReference type="AlphaFoldDB" id="A0A2U9R0R5"/>
<dbReference type="PANTHER" id="PTHR24324">
    <property type="entry name" value="HOMEOBOX PROTEIN HHEX"/>
    <property type="match status" value="1"/>
</dbReference>
<dbReference type="PROSITE" id="PS50071">
    <property type="entry name" value="HOMEOBOX_2"/>
    <property type="match status" value="1"/>
</dbReference>
<dbReference type="STRING" id="4909.A0A2U9R0R5"/>
<evidence type="ECO:0000256" key="5">
    <source>
        <dbReference type="PROSITE-ProRule" id="PRU00108"/>
    </source>
</evidence>
<keyword evidence="3 5" id="KW-0371">Homeobox</keyword>
<sequence length="269" mass="31293">MYEMSLGKDVGTIILPILTICSLTSEFCDKNETRKPLNIELPRLESMSGIPTTENSNLRRLIDDCQDSFEKEVGILMNNDLPLTLVEDLFKRYKEFFWEKYKLMNNLIDTPRLPEHLTFDDHWILDDSLSLENLNDIPMLQPYQLSDFEITQAEITTTSDILGEPLTIELSGSQLSEQNTPIFSQNFGIYDYLNSITNEIESSTTDSGHNRRHRPSKDVKEKLEQIFTKVKNPNSVEREYIAKKCNMTPTQVRIWFTNKRARQIKTRDT</sequence>
<protein>
    <recommendedName>
        <fullName evidence="8">Homeobox domain-containing protein</fullName>
    </recommendedName>
</protein>
<feature type="DNA-binding region" description="Homeobox" evidence="5">
    <location>
        <begin position="208"/>
        <end position="267"/>
    </location>
</feature>
<feature type="domain" description="Homeobox" evidence="8">
    <location>
        <begin position="206"/>
        <end position="266"/>
    </location>
</feature>
<evidence type="ECO:0000256" key="7">
    <source>
        <dbReference type="SAM" id="MobiDB-lite"/>
    </source>
</evidence>
<evidence type="ECO:0000313" key="9">
    <source>
        <dbReference type="EMBL" id="AWU74893.1"/>
    </source>
</evidence>
<keyword evidence="2 5" id="KW-0238">DNA-binding</keyword>
<dbReference type="Proteomes" id="UP000249293">
    <property type="component" value="Chromosome 2"/>
</dbReference>
<evidence type="ECO:0000256" key="2">
    <source>
        <dbReference type="ARBA" id="ARBA00023125"/>
    </source>
</evidence>
<dbReference type="Pfam" id="PF00046">
    <property type="entry name" value="Homeodomain"/>
    <property type="match status" value="1"/>
</dbReference>
<dbReference type="SMART" id="SM00389">
    <property type="entry name" value="HOX"/>
    <property type="match status" value="1"/>
</dbReference>
<dbReference type="SUPFAM" id="SSF46689">
    <property type="entry name" value="Homeodomain-like"/>
    <property type="match status" value="1"/>
</dbReference>
<accession>A0A2U9R0R5</accession>
<dbReference type="InterPro" id="IPR051000">
    <property type="entry name" value="Homeobox_DNA-bind_prot"/>
</dbReference>
<keyword evidence="4 5" id="KW-0539">Nucleus</keyword>
<organism evidence="9 10">
    <name type="scientific">Pichia kudriavzevii</name>
    <name type="common">Yeast</name>
    <name type="synonym">Issatchenkia orientalis</name>
    <dbReference type="NCBI Taxonomy" id="4909"/>
    <lineage>
        <taxon>Eukaryota</taxon>
        <taxon>Fungi</taxon>
        <taxon>Dikarya</taxon>
        <taxon>Ascomycota</taxon>
        <taxon>Saccharomycotina</taxon>
        <taxon>Pichiomycetes</taxon>
        <taxon>Pichiales</taxon>
        <taxon>Pichiaceae</taxon>
        <taxon>Pichia</taxon>
    </lineage>
</organism>